<comment type="caution">
    <text evidence="1">The sequence shown here is derived from an EMBL/GenBank/DDBJ whole genome shotgun (WGS) entry which is preliminary data.</text>
</comment>
<organism evidence="1 3">
    <name type="scientific">Bifidobacterium pseudolongum subsp. globosum</name>
    <dbReference type="NCBI Taxonomy" id="1690"/>
    <lineage>
        <taxon>Bacteria</taxon>
        <taxon>Bacillati</taxon>
        <taxon>Actinomycetota</taxon>
        <taxon>Actinomycetes</taxon>
        <taxon>Bifidobacteriales</taxon>
        <taxon>Bifidobacteriaceae</taxon>
        <taxon>Bifidobacterium</taxon>
    </lineage>
</organism>
<reference evidence="3 4" key="1">
    <citation type="submission" date="2018-12" db="EMBL/GenBank/DDBJ databases">
        <title>Unveiling genomic diversity among members of the Bifidobacterium pseudolongum species, a widely distributed gut commensal of the animal kingdom.</title>
        <authorList>
            <person name="Lugli G.A."/>
            <person name="Duranti S."/>
            <person name="Albert K."/>
            <person name="Mancabelli L."/>
            <person name="Napoli S."/>
            <person name="Viappiani A."/>
            <person name="Anzalone R."/>
            <person name="Longhi G."/>
            <person name="Milani C."/>
            <person name="Turroni F."/>
            <person name="Alessandri G."/>
            <person name="Sela D.A."/>
            <person name="Van Sinderen D."/>
            <person name="Ventura M."/>
        </authorList>
    </citation>
    <scope>NUCLEOTIDE SEQUENCE [LARGE SCALE GENOMIC DNA]</scope>
    <source>
        <strain evidence="2 4">2002B</strain>
        <strain evidence="1 3">2071B</strain>
    </source>
</reference>
<name>A0A4Q5A3R9_9BIFI</name>
<dbReference type="NCBIfam" id="TIGR01863">
    <property type="entry name" value="cas_Csd1"/>
    <property type="match status" value="1"/>
</dbReference>
<dbReference type="Proteomes" id="UP000291187">
    <property type="component" value="Unassembled WGS sequence"/>
</dbReference>
<protein>
    <submittedName>
        <fullName evidence="1">Type I-C CRISPR-associated protein Cas8c/Csd1</fullName>
    </submittedName>
</protein>
<dbReference type="EMBL" id="RYUX01000013">
    <property type="protein sequence ID" value="RYQ36722.1"/>
    <property type="molecule type" value="Genomic_DNA"/>
</dbReference>
<dbReference type="AlphaFoldDB" id="A0A4Q5A3R9"/>
<evidence type="ECO:0000313" key="2">
    <source>
        <dbReference type="EMBL" id="RYQ36722.1"/>
    </source>
</evidence>
<sequence>MIEDLINQYNALRERGEAVGYGEESVNIPYAVRLDDEGTVVHIDILGDATQKRITNYLIVPLHGGRTGSKPKGMPLWDGAKYLLGDPTQDSDKAAACFEAEAEVNINIFKDVDDPAARAIVKYFSRPPQWEKAQAQFGEEGWKKMVTSNFILSYDGQPLNANYVIMEACRRHSESGEADESKLVQSVVSGEKVLPVPTHPLLKGVPGAQPSGAALVSYNFDAACSYGHEKCLNAPMSAREAFEYTTALKTMLLRDSGHYSRLGDLIVLTWAQNGEPEYSQFFNLGTQLNTESVEHDDIEGVIIPLMQKIVAGEPCEFKGITLKSDQHFFILALAPNAARLAISFYYKDSFGSLLSNVNHHYLDIAIDRPPFDKWKNPPVWKLLSATVNPKSRNKSASNELTNAVMRSVFTDTPYPATLLNAVRIRIRAEREITADRAAIIKGYYARLARLGRVVIANNPHADKQFKEVLQMNINKESDYVPYVLGRMFSVYEQIQEAANRNINTTIKDRYFNSACATPAYIFPVLGDLSQAHLRKLKRSNPGAFVNLTKELEALAARVGERYPSRLTIQEQGAFQLGYYWEDREKYERTRKAAEAKENAKTTSEAEE</sequence>
<dbReference type="Proteomes" id="UP000292655">
    <property type="component" value="Unassembled WGS sequence"/>
</dbReference>
<accession>A0A4Q5A3R9</accession>
<gene>
    <name evidence="2" type="ORF">PG2002B_1390</name>
    <name evidence="1" type="ORF">PG2071B_1415</name>
</gene>
<proteinExistence type="predicted"/>
<dbReference type="EMBL" id="RYUM01000020">
    <property type="protein sequence ID" value="RYQ17762.1"/>
    <property type="molecule type" value="Genomic_DNA"/>
</dbReference>
<dbReference type="Pfam" id="PF09709">
    <property type="entry name" value="Cas_Csd1"/>
    <property type="match status" value="1"/>
</dbReference>
<evidence type="ECO:0000313" key="1">
    <source>
        <dbReference type="EMBL" id="RYQ17762.1"/>
    </source>
</evidence>
<evidence type="ECO:0000313" key="3">
    <source>
        <dbReference type="Proteomes" id="UP000291187"/>
    </source>
</evidence>
<dbReference type="InterPro" id="IPR010144">
    <property type="entry name" value="CRISPR-assoc_prot_Csd1-typ"/>
</dbReference>
<dbReference type="RefSeq" id="WP_129864623.1">
    <property type="nucleotide sequence ID" value="NZ_RYUM01000020.1"/>
</dbReference>
<evidence type="ECO:0000313" key="4">
    <source>
        <dbReference type="Proteomes" id="UP000292655"/>
    </source>
</evidence>